<evidence type="ECO:0000313" key="2">
    <source>
        <dbReference type="EMBL" id="MBV6323773.1"/>
    </source>
</evidence>
<evidence type="ECO:0000313" key="3">
    <source>
        <dbReference type="EMBL" id="MCP2007463.1"/>
    </source>
</evidence>
<dbReference type="Proteomes" id="UP001155901">
    <property type="component" value="Unassembled WGS sequence"/>
</dbReference>
<keyword evidence="1" id="KW-0732">Signal</keyword>
<reference evidence="2" key="1">
    <citation type="submission" date="2021-07" db="EMBL/GenBank/DDBJ databases">
        <title>Characterization of violacein-producing bacteria and related species.</title>
        <authorList>
            <person name="Wilson H.S."/>
            <person name="De Leon M.E."/>
        </authorList>
    </citation>
    <scope>NUCLEOTIDE SEQUENCE</scope>
    <source>
        <strain evidence="2">HSC-15S17</strain>
    </source>
</reference>
<evidence type="ECO:0000313" key="4">
    <source>
        <dbReference type="Proteomes" id="UP001155901"/>
    </source>
</evidence>
<keyword evidence="3" id="KW-0645">Protease</keyword>
<dbReference type="RefSeq" id="WP_262311699.1">
    <property type="nucleotide sequence ID" value="NZ_JALJZU010000002.1"/>
</dbReference>
<evidence type="ECO:0000256" key="1">
    <source>
        <dbReference type="SAM" id="SignalP"/>
    </source>
</evidence>
<dbReference type="CDD" id="cd05483">
    <property type="entry name" value="retropepsin_like_bacteria"/>
    <property type="match status" value="1"/>
</dbReference>
<keyword evidence="5" id="KW-1185">Reference proteome</keyword>
<keyword evidence="3" id="KW-0378">Hydrolase</keyword>
<dbReference type="GO" id="GO:0006508">
    <property type="term" value="P:proteolysis"/>
    <property type="evidence" value="ECO:0007669"/>
    <property type="project" value="UniProtKB-KW"/>
</dbReference>
<accession>A0AA41L3B8</accession>
<dbReference type="Pfam" id="PF13650">
    <property type="entry name" value="Asp_protease_2"/>
    <property type="match status" value="1"/>
</dbReference>
<dbReference type="Proteomes" id="UP001162889">
    <property type="component" value="Unassembled WGS sequence"/>
</dbReference>
<gene>
    <name evidence="2" type="ORF">KVP70_22820</name>
    <name evidence="3" type="ORF">L1274_001156</name>
</gene>
<protein>
    <submittedName>
        <fullName evidence="3">Aspartyl protease</fullName>
    </submittedName>
    <submittedName>
        <fullName evidence="2">Retropepsin-like domain-containing protein</fullName>
    </submittedName>
</protein>
<proteinExistence type="predicted"/>
<organism evidence="2 4">
    <name type="scientific">Duganella violaceipulchra</name>
    <dbReference type="NCBI Taxonomy" id="2849652"/>
    <lineage>
        <taxon>Bacteria</taxon>
        <taxon>Pseudomonadati</taxon>
        <taxon>Pseudomonadota</taxon>
        <taxon>Betaproteobacteria</taxon>
        <taxon>Burkholderiales</taxon>
        <taxon>Oxalobacteraceae</taxon>
        <taxon>Telluria group</taxon>
        <taxon>Duganella</taxon>
    </lineage>
</organism>
<dbReference type="GO" id="GO:0008233">
    <property type="term" value="F:peptidase activity"/>
    <property type="evidence" value="ECO:0007669"/>
    <property type="project" value="UniProtKB-KW"/>
</dbReference>
<dbReference type="EMBL" id="JALJZU010000002">
    <property type="protein sequence ID" value="MCP2007463.1"/>
    <property type="molecule type" value="Genomic_DNA"/>
</dbReference>
<dbReference type="InterPro" id="IPR021109">
    <property type="entry name" value="Peptidase_aspartic_dom_sf"/>
</dbReference>
<sequence>MQKLKSSMLLLPCARATLAASLWLSASLAVPPALAAETPPPQTHILPSMFHKGFVYLKVSVNQLPEAWMILDSGTTESIVDQAYARQIGLTLTPSLVPQATFGTTQPQNYNTDTVRLRVGQEAEGVVAFESIALGMTGPDGAPAAGMLGRTYLEGKAIVIDYPHSLVYLETLPQPADPRDVPMSLKTGIPVIALNIGGKTVPALIDTGGTYDMIITPATAKELGIEKLMAEAKPAQTMGHGGAQAIVVGKAPEFTVGALTVRDQRAAYTDFGTATDSVGAGVSLGIGFLKKYKITLNYVAQTVRFER</sequence>
<feature type="chain" id="PRO_5041367081" evidence="1">
    <location>
        <begin position="36"/>
        <end position="307"/>
    </location>
</feature>
<dbReference type="Gene3D" id="2.40.70.10">
    <property type="entry name" value="Acid Proteases"/>
    <property type="match status" value="2"/>
</dbReference>
<dbReference type="AlphaFoldDB" id="A0AA41L3B8"/>
<dbReference type="EMBL" id="JAHTGR010000013">
    <property type="protein sequence ID" value="MBV6323773.1"/>
    <property type="molecule type" value="Genomic_DNA"/>
</dbReference>
<comment type="caution">
    <text evidence="2">The sequence shown here is derived from an EMBL/GenBank/DDBJ whole genome shotgun (WGS) entry which is preliminary data.</text>
</comment>
<dbReference type="InterPro" id="IPR034122">
    <property type="entry name" value="Retropepsin-like_bacterial"/>
</dbReference>
<reference evidence="3" key="2">
    <citation type="submission" date="2022-03" db="EMBL/GenBank/DDBJ databases">
        <title>Genome Encyclopedia of Bacteria and Archaea VI: Functional Genomics of Type Strains.</title>
        <authorList>
            <person name="Whitman W."/>
        </authorList>
    </citation>
    <scope>NUCLEOTIDE SEQUENCE</scope>
    <source>
        <strain evidence="3">HSC-15S17</strain>
    </source>
</reference>
<evidence type="ECO:0000313" key="5">
    <source>
        <dbReference type="Proteomes" id="UP001162889"/>
    </source>
</evidence>
<feature type="signal peptide" evidence="1">
    <location>
        <begin position="1"/>
        <end position="35"/>
    </location>
</feature>
<name>A0AA41L3B8_9BURK</name>
<dbReference type="SUPFAM" id="SSF50630">
    <property type="entry name" value="Acid proteases"/>
    <property type="match status" value="1"/>
</dbReference>